<dbReference type="EMBL" id="LUTY01001964">
    <property type="protein sequence ID" value="OAD20976.1"/>
    <property type="molecule type" value="Genomic_DNA"/>
</dbReference>
<dbReference type="AlphaFoldDB" id="A0A0A6RII9"/>
<gene>
    <name evidence="1" type="ORF">THIOM_003282</name>
</gene>
<protein>
    <submittedName>
        <fullName evidence="1">Uncharacterized protein</fullName>
    </submittedName>
</protein>
<name>A0A0A6RII9_9GAMM</name>
<evidence type="ECO:0000313" key="2">
    <source>
        <dbReference type="Proteomes" id="UP000076962"/>
    </source>
</evidence>
<proteinExistence type="predicted"/>
<dbReference type="Proteomes" id="UP000076962">
    <property type="component" value="Unassembled WGS sequence"/>
</dbReference>
<accession>A0A0A6RII9</accession>
<keyword evidence="2" id="KW-1185">Reference proteome</keyword>
<evidence type="ECO:0000313" key="1">
    <source>
        <dbReference type="EMBL" id="OAD20976.1"/>
    </source>
</evidence>
<comment type="caution">
    <text evidence="1">The sequence shown here is derived from an EMBL/GenBank/DDBJ whole genome shotgun (WGS) entry which is preliminary data.</text>
</comment>
<sequence>MNTTRQAQAEPKKQTYLKRVNQLFDNVKQWLKDEPLLVEETTREINETLMDDDIRDIYTAPMLTIYTQNHEKVIDLKPVGASVIIAKGMIDIEDPYGDREHITYMLKEQPRVLRKVGDQLVEKPMYNNVNTDNWYWLNEGDRHNAQVMNPNLLRKLIMRVSDYEY</sequence>
<reference evidence="1 2" key="1">
    <citation type="submission" date="2016-05" db="EMBL/GenBank/DDBJ databases">
        <title>Single-cell genome of chain-forming Candidatus Thiomargarita nelsonii and comparison to other large sulfur-oxidizing bacteria.</title>
        <authorList>
            <person name="Winkel M."/>
            <person name="Salman V."/>
            <person name="Woyke T."/>
            <person name="Schulz-Vogt H."/>
            <person name="Richter M."/>
            <person name="Flood B."/>
            <person name="Bailey J."/>
            <person name="Amann R."/>
            <person name="Mussmann M."/>
        </authorList>
    </citation>
    <scope>NUCLEOTIDE SEQUENCE [LARGE SCALE GENOMIC DNA]</scope>
    <source>
        <strain evidence="1 2">THI036</strain>
    </source>
</reference>
<organism evidence="1 2">
    <name type="scientific">Candidatus Thiomargarita nelsonii</name>
    <dbReference type="NCBI Taxonomy" id="1003181"/>
    <lineage>
        <taxon>Bacteria</taxon>
        <taxon>Pseudomonadati</taxon>
        <taxon>Pseudomonadota</taxon>
        <taxon>Gammaproteobacteria</taxon>
        <taxon>Thiotrichales</taxon>
        <taxon>Thiotrichaceae</taxon>
        <taxon>Thiomargarita</taxon>
    </lineage>
</organism>